<dbReference type="PANTHER" id="PTHR30446">
    <property type="entry name" value="RECOMBINATION PROTEIN RECR"/>
    <property type="match status" value="1"/>
</dbReference>
<dbReference type="RefSeq" id="WP_036581944.1">
    <property type="nucleotide sequence ID" value="NZ_CP136694.1"/>
</dbReference>
<evidence type="ECO:0000256" key="3">
    <source>
        <dbReference type="ARBA" id="ARBA00022771"/>
    </source>
</evidence>
<dbReference type="HAMAP" id="MF_00017">
    <property type="entry name" value="RecR"/>
    <property type="match status" value="1"/>
</dbReference>
<dbReference type="Proteomes" id="UP000029647">
    <property type="component" value="Unassembled WGS sequence"/>
</dbReference>
<comment type="similarity">
    <text evidence="7">Belongs to the RecR family.</text>
</comment>
<evidence type="ECO:0000313" key="15">
    <source>
        <dbReference type="Proteomes" id="UP000028980"/>
    </source>
</evidence>
<evidence type="ECO:0000259" key="8">
    <source>
        <dbReference type="PROSITE" id="PS50880"/>
    </source>
</evidence>
<dbReference type="InterPro" id="IPR000093">
    <property type="entry name" value="DNA_Rcmb_RecR"/>
</dbReference>
<keyword evidence="5 7" id="KW-0233">DNA recombination</keyword>
<dbReference type="EMBL" id="BBLG01000006">
    <property type="protein sequence ID" value="GAK76939.1"/>
    <property type="molecule type" value="Genomic_DNA"/>
</dbReference>
<evidence type="ECO:0000256" key="4">
    <source>
        <dbReference type="ARBA" id="ARBA00022833"/>
    </source>
</evidence>
<feature type="zinc finger region" description="C4-type" evidence="7">
    <location>
        <begin position="58"/>
        <end position="73"/>
    </location>
</feature>
<dbReference type="InterPro" id="IPR034137">
    <property type="entry name" value="TOPRIM_RecR"/>
</dbReference>
<dbReference type="NCBIfam" id="TIGR00615">
    <property type="entry name" value="recR"/>
    <property type="match status" value="1"/>
</dbReference>
<keyword evidence="6 7" id="KW-0234">DNA repair</keyword>
<evidence type="ECO:0000313" key="10">
    <source>
        <dbReference type="EMBL" id="GAL00818.1"/>
    </source>
</evidence>
<dbReference type="GO" id="GO:0008270">
    <property type="term" value="F:zinc ion binding"/>
    <property type="evidence" value="ECO:0007669"/>
    <property type="project" value="UniProtKB-KW"/>
</dbReference>
<comment type="function">
    <text evidence="7">May play a role in DNA repair. It seems to be involved in an RecBC-independent recombinational process of DNA repair. It may act with RecF and RecO.</text>
</comment>
<keyword evidence="18" id="KW-1185">Reference proteome</keyword>
<reference evidence="15 16" key="1">
    <citation type="journal article" date="2014" name="Genome Announc.">
        <title>Draft Genome Sequences of Marine Flavobacterium Nonlabens Strains NR17, NR24, NR27, NR32, NR33, and Ara13.</title>
        <authorList>
            <person name="Nakanishi M."/>
            <person name="Meirelles P."/>
            <person name="Suzuki R."/>
            <person name="Takatani N."/>
            <person name="Mino S."/>
            <person name="Suda W."/>
            <person name="Oshima K."/>
            <person name="Hattori M."/>
            <person name="Ohkuma M."/>
            <person name="Hosokawa M."/>
            <person name="Miyashita K."/>
            <person name="Thompson F.L."/>
            <person name="Niwa A."/>
            <person name="Sawabe T."/>
            <person name="Sawabe T."/>
        </authorList>
    </citation>
    <scope>NUCLEOTIDE SEQUENCE [LARGE SCALE GENOMIC DNA]</scope>
    <source>
        <strain evidence="11">JCM 19275</strain>
        <strain evidence="9">JCM 19296</strain>
        <strain evidence="10">JCM 19314</strain>
        <strain evidence="17">JCM19275</strain>
        <strain evidence="15">JCM19296</strain>
        <strain evidence="16">JCM19314</strain>
    </source>
</reference>
<dbReference type="GO" id="GO:0006281">
    <property type="term" value="P:DNA repair"/>
    <property type="evidence" value="ECO:0007669"/>
    <property type="project" value="UniProtKB-UniRule"/>
</dbReference>
<evidence type="ECO:0000256" key="6">
    <source>
        <dbReference type="ARBA" id="ARBA00023204"/>
    </source>
</evidence>
<dbReference type="InterPro" id="IPR015967">
    <property type="entry name" value="Rcmb_RecR_Znf"/>
</dbReference>
<reference evidence="12 14" key="2">
    <citation type="submission" date="2014-07" db="EMBL/GenBank/DDBJ databases">
        <title>Draft genome sequence of Nonlabens ulvanivorans, an ulvan degrading bacterium.</title>
        <authorList>
            <person name="Kopel M."/>
            <person name="Helbert W."/>
            <person name="Henrissat B."/>
            <person name="Doniger T."/>
            <person name="Banin E."/>
        </authorList>
    </citation>
    <scope>NUCLEOTIDE SEQUENCE [LARGE SCALE GENOMIC DNA]</scope>
    <source>
        <strain evidence="12 14">PLR</strain>
    </source>
</reference>
<dbReference type="Pfam" id="PF02132">
    <property type="entry name" value="RecR_ZnF"/>
    <property type="match status" value="1"/>
</dbReference>
<keyword evidence="3 7" id="KW-0863">Zinc-finger</keyword>
<name>A0A081DDE3_NONUL</name>
<evidence type="ECO:0000313" key="13">
    <source>
        <dbReference type="EMBL" id="PRX14600.1"/>
    </source>
</evidence>
<dbReference type="AlphaFoldDB" id="A0A081DDE3"/>
<dbReference type="Pfam" id="PF21175">
    <property type="entry name" value="RecR_C"/>
    <property type="match status" value="1"/>
</dbReference>
<evidence type="ECO:0000256" key="1">
    <source>
        <dbReference type="ARBA" id="ARBA00022723"/>
    </source>
</evidence>
<dbReference type="EMBL" id="BBMM01000007">
    <property type="protein sequence ID" value="GAL00818.1"/>
    <property type="molecule type" value="Genomic_DNA"/>
</dbReference>
<evidence type="ECO:0000313" key="16">
    <source>
        <dbReference type="Proteomes" id="UP000029226"/>
    </source>
</evidence>
<dbReference type="EMBL" id="BBNT01000014">
    <property type="protein sequence ID" value="GAL76677.1"/>
    <property type="molecule type" value="Genomic_DNA"/>
</dbReference>
<proteinExistence type="inferred from homology"/>
<protein>
    <recommendedName>
        <fullName evidence="7">Recombination protein RecR</fullName>
    </recommendedName>
</protein>
<dbReference type="Proteomes" id="UP000028980">
    <property type="component" value="Unassembled WGS sequence"/>
</dbReference>
<accession>A0A081DDE3</accession>
<evidence type="ECO:0000256" key="7">
    <source>
        <dbReference type="HAMAP-Rule" id="MF_00017"/>
    </source>
</evidence>
<dbReference type="PANTHER" id="PTHR30446:SF0">
    <property type="entry name" value="RECOMBINATION PROTEIN RECR"/>
    <property type="match status" value="1"/>
</dbReference>
<dbReference type="Pfam" id="PF21176">
    <property type="entry name" value="RecR_HhH"/>
    <property type="match status" value="1"/>
</dbReference>
<keyword evidence="2 7" id="KW-0227">DNA damage</keyword>
<keyword evidence="1 7" id="KW-0479">Metal-binding</keyword>
<evidence type="ECO:0000313" key="12">
    <source>
        <dbReference type="EMBL" id="KEZ93981.1"/>
    </source>
</evidence>
<dbReference type="Gene3D" id="1.10.8.420">
    <property type="entry name" value="RecR Domain 1"/>
    <property type="match status" value="1"/>
</dbReference>
<dbReference type="Proteomes" id="UP000028531">
    <property type="component" value="Unassembled WGS sequence"/>
</dbReference>
<dbReference type="InterPro" id="IPR023627">
    <property type="entry name" value="Rcmb_RecR"/>
</dbReference>
<dbReference type="EMBL" id="JPJI01000026">
    <property type="protein sequence ID" value="KEZ93981.1"/>
    <property type="molecule type" value="Genomic_DNA"/>
</dbReference>
<evidence type="ECO:0000313" key="9">
    <source>
        <dbReference type="EMBL" id="GAK76939.1"/>
    </source>
</evidence>
<gene>
    <name evidence="7" type="primary">recR</name>
    <name evidence="12" type="ORF">IL45_07255</name>
    <name evidence="11" type="ORF">JCM19275_1351</name>
    <name evidence="9" type="ORF">JCM19296_2543</name>
    <name evidence="10" type="ORF">JCM19314_44</name>
    <name evidence="13" type="ORF">LY02_01632</name>
</gene>
<dbReference type="Pfam" id="PF13662">
    <property type="entry name" value="Toprim_4"/>
    <property type="match status" value="1"/>
</dbReference>
<dbReference type="GO" id="GO:0003677">
    <property type="term" value="F:DNA binding"/>
    <property type="evidence" value="ECO:0007669"/>
    <property type="project" value="UniProtKB-UniRule"/>
</dbReference>
<evidence type="ECO:0000313" key="14">
    <source>
        <dbReference type="Proteomes" id="UP000028531"/>
    </source>
</evidence>
<comment type="caution">
    <text evidence="9">The sequence shown here is derived from an EMBL/GenBank/DDBJ whole genome shotgun (WGS) entry which is preliminary data.</text>
</comment>
<keyword evidence="4 7" id="KW-0862">Zinc</keyword>
<dbReference type="Proteomes" id="UP000239997">
    <property type="component" value="Unassembled WGS sequence"/>
</dbReference>
<sequence>MNFSSKILEEAVNQVSQLPGIGKRTALRLVLHLMRQPANQTDVLSQALTNMRHDLKFCKNCHNVSDVDICEICASHNRDKTIVCVVEDIRDVMAIENTSQYRGLYHVLGGKISPMDGIGPQDLNIKSLIQRIQNDGVQELIFALSPTIEGDTTNFYIFKQLNGLEVNTSTIARGIAVGDELEFADEVTLGRSILHRVPYENSLKN</sequence>
<dbReference type="SMART" id="SM00493">
    <property type="entry name" value="TOPRIM"/>
    <property type="match status" value="1"/>
</dbReference>
<dbReference type="EMBL" id="PVNA01000002">
    <property type="protein sequence ID" value="PRX14600.1"/>
    <property type="molecule type" value="Genomic_DNA"/>
</dbReference>
<feature type="domain" description="Toprim" evidence="8">
    <location>
        <begin position="81"/>
        <end position="176"/>
    </location>
</feature>
<dbReference type="SUPFAM" id="SSF111304">
    <property type="entry name" value="Recombination protein RecR"/>
    <property type="match status" value="1"/>
</dbReference>
<evidence type="ECO:0000313" key="18">
    <source>
        <dbReference type="Proteomes" id="UP000239997"/>
    </source>
</evidence>
<dbReference type="Gene3D" id="3.40.1360.10">
    <property type="match status" value="1"/>
</dbReference>
<dbReference type="GO" id="GO:0006310">
    <property type="term" value="P:DNA recombination"/>
    <property type="evidence" value="ECO:0007669"/>
    <property type="project" value="UniProtKB-UniRule"/>
</dbReference>
<evidence type="ECO:0000256" key="2">
    <source>
        <dbReference type="ARBA" id="ARBA00022763"/>
    </source>
</evidence>
<organism evidence="9 15">
    <name type="scientific">Nonlabens ulvanivorans</name>
    <name type="common">Persicivirga ulvanivorans</name>
    <dbReference type="NCBI Taxonomy" id="906888"/>
    <lineage>
        <taxon>Bacteria</taxon>
        <taxon>Pseudomonadati</taxon>
        <taxon>Bacteroidota</taxon>
        <taxon>Flavobacteriia</taxon>
        <taxon>Flavobacteriales</taxon>
        <taxon>Flavobacteriaceae</taxon>
        <taxon>Nonlabens</taxon>
    </lineage>
</organism>
<evidence type="ECO:0000313" key="11">
    <source>
        <dbReference type="EMBL" id="GAL76677.1"/>
    </source>
</evidence>
<dbReference type="Gene3D" id="6.10.250.240">
    <property type="match status" value="1"/>
</dbReference>
<dbReference type="PROSITE" id="PS50880">
    <property type="entry name" value="TOPRIM"/>
    <property type="match status" value="1"/>
</dbReference>
<dbReference type="Gene3D" id="3.30.60.80">
    <property type="match status" value="1"/>
</dbReference>
<dbReference type="PROSITE" id="PS01300">
    <property type="entry name" value="RECR"/>
    <property type="match status" value="1"/>
</dbReference>
<reference evidence="13 18" key="3">
    <citation type="submission" date="2018-03" db="EMBL/GenBank/DDBJ databases">
        <title>Genomic Encyclopedia of Archaeal and Bacterial Type Strains, Phase II (KMG-II): from individual species to whole genera.</title>
        <authorList>
            <person name="Goeker M."/>
        </authorList>
    </citation>
    <scope>NUCLEOTIDE SEQUENCE [LARGE SCALE GENOMIC DNA]</scope>
    <source>
        <strain evidence="13 18">DSM 22727</strain>
    </source>
</reference>
<dbReference type="GeneID" id="90596059"/>
<dbReference type="OrthoDB" id="9802672at2"/>
<evidence type="ECO:0000256" key="5">
    <source>
        <dbReference type="ARBA" id="ARBA00023172"/>
    </source>
</evidence>
<dbReference type="CDD" id="cd01025">
    <property type="entry name" value="TOPRIM_recR"/>
    <property type="match status" value="1"/>
</dbReference>
<dbReference type="Proteomes" id="UP000029226">
    <property type="component" value="Unassembled WGS sequence"/>
</dbReference>
<dbReference type="InterPro" id="IPR006171">
    <property type="entry name" value="TOPRIM_dom"/>
</dbReference>
<evidence type="ECO:0000313" key="17">
    <source>
        <dbReference type="Proteomes" id="UP000029647"/>
    </source>
</evidence>